<dbReference type="Gene3D" id="4.10.240.10">
    <property type="entry name" value="Zn(2)-C6 fungal-type DNA-binding domain"/>
    <property type="match status" value="1"/>
</dbReference>
<dbReference type="GO" id="GO:0003677">
    <property type="term" value="F:DNA binding"/>
    <property type="evidence" value="ECO:0007669"/>
    <property type="project" value="InterPro"/>
</dbReference>
<dbReference type="GO" id="GO:0006351">
    <property type="term" value="P:DNA-templated transcription"/>
    <property type="evidence" value="ECO:0007669"/>
    <property type="project" value="InterPro"/>
</dbReference>
<feature type="non-terminal residue" evidence="5">
    <location>
        <position position="1"/>
    </location>
</feature>
<feature type="non-terminal residue" evidence="5">
    <location>
        <position position="389"/>
    </location>
</feature>
<dbReference type="InterPro" id="IPR036864">
    <property type="entry name" value="Zn2-C6_fun-type_DNA-bd_sf"/>
</dbReference>
<dbReference type="SUPFAM" id="SSF57701">
    <property type="entry name" value="Zn2/Cys6 DNA-binding domain"/>
    <property type="match status" value="1"/>
</dbReference>
<dbReference type="PANTHER" id="PTHR31001">
    <property type="entry name" value="UNCHARACTERIZED TRANSCRIPTIONAL REGULATORY PROTEIN"/>
    <property type="match status" value="1"/>
</dbReference>
<protein>
    <recommendedName>
        <fullName evidence="4">Zn(2)-C6 fungal-type domain-containing protein</fullName>
    </recommendedName>
</protein>
<organism evidence="5 6">
    <name type="scientific">Fusarium avenaceum</name>
    <dbReference type="NCBI Taxonomy" id="40199"/>
    <lineage>
        <taxon>Eukaryota</taxon>
        <taxon>Fungi</taxon>
        <taxon>Dikarya</taxon>
        <taxon>Ascomycota</taxon>
        <taxon>Pezizomycotina</taxon>
        <taxon>Sordariomycetes</taxon>
        <taxon>Hypocreomycetidae</taxon>
        <taxon>Hypocreales</taxon>
        <taxon>Nectriaceae</taxon>
        <taxon>Fusarium</taxon>
        <taxon>Fusarium tricinctum species complex</taxon>
    </lineage>
</organism>
<evidence type="ECO:0000313" key="5">
    <source>
        <dbReference type="EMBL" id="KAG5660910.1"/>
    </source>
</evidence>
<dbReference type="InterPro" id="IPR001138">
    <property type="entry name" value="Zn2Cys6_DnaBD"/>
</dbReference>
<dbReference type="InterPro" id="IPR007219">
    <property type="entry name" value="XnlR_reg_dom"/>
</dbReference>
<dbReference type="GO" id="GO:0005634">
    <property type="term" value="C:nucleus"/>
    <property type="evidence" value="ECO:0007669"/>
    <property type="project" value="UniProtKB-SubCell"/>
</dbReference>
<evidence type="ECO:0000256" key="3">
    <source>
        <dbReference type="ARBA" id="ARBA00023242"/>
    </source>
</evidence>
<comment type="subcellular location">
    <subcellularLocation>
        <location evidence="1">Nucleus</location>
    </subcellularLocation>
</comment>
<keyword evidence="3" id="KW-0539">Nucleus</keyword>
<feature type="domain" description="Zn(2)-C6 fungal-type" evidence="4">
    <location>
        <begin position="49"/>
        <end position="77"/>
    </location>
</feature>
<dbReference type="InterPro" id="IPR050613">
    <property type="entry name" value="Sec_Metabolite_Reg"/>
</dbReference>
<dbReference type="SMART" id="SM00066">
    <property type="entry name" value="GAL4"/>
    <property type="match status" value="1"/>
</dbReference>
<dbReference type="CDD" id="cd12148">
    <property type="entry name" value="fungal_TF_MHR"/>
    <property type="match status" value="1"/>
</dbReference>
<keyword evidence="6" id="KW-1185">Reference proteome</keyword>
<comment type="caution">
    <text evidence="5">The sequence shown here is derived from an EMBL/GenBank/DDBJ whole genome shotgun (WGS) entry which is preliminary data.</text>
</comment>
<sequence length="389" mass="43484">HLRCFKQSQVCYCSFRTAIHKSTPQQSFSEHMATIQGVAAQGEAQSAVVCLSCQRRKIKCDRQYPCSNCIKANTVCTPKPLPPPRKKRGPNPGLLAKLVHCEKLLEECANRGPERFHLDPSSQTSAPVRIVHSSGSAQPTGKLVFEDGVVNFTQSPQWAALKEELRAMREIVELHSPSLNLFTNGLGSTEAGSYLGNDNNWQPSGRQGFRLWQVFLSRVHPVTKIIHAPSIQPYAAQAAYGFSGIPQNMKCLLFSIYNVAMFSLTDRECIEIMNLPKKKISWFCAQALQKHLGSTDFLRRSDLTTLQALVFYLLSLQSYSHTHSTWIFSGICVRMAQKMGLHRDGETLGLPPFETEIRRRLWWQIYMLDARSAVQSGLGPSLMPGAGDC</sequence>
<evidence type="ECO:0000313" key="6">
    <source>
        <dbReference type="Proteomes" id="UP000782241"/>
    </source>
</evidence>
<dbReference type="Proteomes" id="UP000782241">
    <property type="component" value="Unassembled WGS sequence"/>
</dbReference>
<proteinExistence type="predicted"/>
<dbReference type="PROSITE" id="PS50048">
    <property type="entry name" value="ZN2_CY6_FUNGAL_2"/>
    <property type="match status" value="1"/>
</dbReference>
<dbReference type="AlphaFoldDB" id="A0A9P7H8D5"/>
<evidence type="ECO:0000256" key="2">
    <source>
        <dbReference type="ARBA" id="ARBA00022723"/>
    </source>
</evidence>
<dbReference type="SMART" id="SM00906">
    <property type="entry name" value="Fungal_trans"/>
    <property type="match status" value="1"/>
</dbReference>
<reference evidence="5" key="1">
    <citation type="submission" date="2021-04" db="EMBL/GenBank/DDBJ databases">
        <title>Draft genome of Fusarium avenaceum strain F156N33, isolated from an atmospheric sample in Virginia.</title>
        <authorList>
            <person name="Yang S."/>
            <person name="Vinatzer B.A."/>
            <person name="Coleman J."/>
        </authorList>
    </citation>
    <scope>NUCLEOTIDE SEQUENCE</scope>
    <source>
        <strain evidence="5">F156N33</strain>
    </source>
</reference>
<keyword evidence="2" id="KW-0479">Metal-binding</keyword>
<dbReference type="GO" id="GO:0008270">
    <property type="term" value="F:zinc ion binding"/>
    <property type="evidence" value="ECO:0007669"/>
    <property type="project" value="InterPro"/>
</dbReference>
<evidence type="ECO:0000256" key="1">
    <source>
        <dbReference type="ARBA" id="ARBA00004123"/>
    </source>
</evidence>
<name>A0A9P7H8D5_9HYPO</name>
<evidence type="ECO:0000259" key="4">
    <source>
        <dbReference type="PROSITE" id="PS50048"/>
    </source>
</evidence>
<dbReference type="Pfam" id="PF04082">
    <property type="entry name" value="Fungal_trans"/>
    <property type="match status" value="1"/>
</dbReference>
<dbReference type="GO" id="GO:0000981">
    <property type="term" value="F:DNA-binding transcription factor activity, RNA polymerase II-specific"/>
    <property type="evidence" value="ECO:0007669"/>
    <property type="project" value="InterPro"/>
</dbReference>
<dbReference type="CDD" id="cd00067">
    <property type="entry name" value="GAL4"/>
    <property type="match status" value="1"/>
</dbReference>
<dbReference type="EMBL" id="JAGPUO010000008">
    <property type="protein sequence ID" value="KAG5660910.1"/>
    <property type="molecule type" value="Genomic_DNA"/>
</dbReference>
<accession>A0A9P7H8D5</accession>
<dbReference type="PANTHER" id="PTHR31001:SF85">
    <property type="entry name" value="ZN(II)2CYS6 TRANSCRIPTION FACTOR (EUROFUNG)"/>
    <property type="match status" value="1"/>
</dbReference>
<gene>
    <name evidence="5" type="ORF">KAF25_002553</name>
</gene>
<dbReference type="Pfam" id="PF00172">
    <property type="entry name" value="Zn_clus"/>
    <property type="match status" value="1"/>
</dbReference>